<keyword evidence="4" id="KW-0413">Isomerase</keyword>
<keyword evidence="5" id="KW-1185">Reference proteome</keyword>
<name>A0A8J7LT20_9RHOB</name>
<dbReference type="EC" id="5.2.1.2" evidence="4"/>
<dbReference type="GO" id="GO:0016034">
    <property type="term" value="F:maleylacetoacetate isomerase activity"/>
    <property type="evidence" value="ECO:0007669"/>
    <property type="project" value="UniProtKB-EC"/>
</dbReference>
<evidence type="ECO:0000259" key="2">
    <source>
        <dbReference type="PROSITE" id="PS50404"/>
    </source>
</evidence>
<dbReference type="InterPro" id="IPR004045">
    <property type="entry name" value="Glutathione_S-Trfase_N"/>
</dbReference>
<dbReference type="InterPro" id="IPR034333">
    <property type="entry name" value="GST_Zeta_N"/>
</dbReference>
<evidence type="ECO:0000256" key="1">
    <source>
        <dbReference type="ARBA" id="ARBA00010007"/>
    </source>
</evidence>
<feature type="domain" description="GST C-terminal" evidence="3">
    <location>
        <begin position="87"/>
        <end position="211"/>
    </location>
</feature>
<dbReference type="Pfam" id="PF02798">
    <property type="entry name" value="GST_N"/>
    <property type="match status" value="1"/>
</dbReference>
<organism evidence="4 5">
    <name type="scientific">Sedimentitalea arenosa</name>
    <dbReference type="NCBI Taxonomy" id="2798803"/>
    <lineage>
        <taxon>Bacteria</taxon>
        <taxon>Pseudomonadati</taxon>
        <taxon>Pseudomonadota</taxon>
        <taxon>Alphaproteobacteria</taxon>
        <taxon>Rhodobacterales</taxon>
        <taxon>Paracoccaceae</taxon>
        <taxon>Sedimentitalea</taxon>
    </lineage>
</organism>
<comment type="similarity">
    <text evidence="1">Belongs to the GST superfamily. Zeta family.</text>
</comment>
<dbReference type="RefSeq" id="WP_199026346.1">
    <property type="nucleotide sequence ID" value="NZ_JAELVR010000014.1"/>
</dbReference>
<dbReference type="PANTHER" id="PTHR42673:SF21">
    <property type="entry name" value="GLUTATHIONE S-TRANSFERASE YFCF"/>
    <property type="match status" value="1"/>
</dbReference>
<evidence type="ECO:0000259" key="3">
    <source>
        <dbReference type="PROSITE" id="PS50405"/>
    </source>
</evidence>
<dbReference type="GO" id="GO:0006559">
    <property type="term" value="P:L-phenylalanine catabolic process"/>
    <property type="evidence" value="ECO:0007669"/>
    <property type="project" value="TreeGrafter"/>
</dbReference>
<dbReference type="InterPro" id="IPR036249">
    <property type="entry name" value="Thioredoxin-like_sf"/>
</dbReference>
<dbReference type="GO" id="GO:0005737">
    <property type="term" value="C:cytoplasm"/>
    <property type="evidence" value="ECO:0007669"/>
    <property type="project" value="InterPro"/>
</dbReference>
<dbReference type="NCBIfam" id="TIGR01262">
    <property type="entry name" value="maiA"/>
    <property type="match status" value="1"/>
</dbReference>
<gene>
    <name evidence="4" type="primary">maiA</name>
    <name evidence="4" type="ORF">JF290_18230</name>
</gene>
<dbReference type="AlphaFoldDB" id="A0A8J7LT20"/>
<dbReference type="GO" id="GO:0006749">
    <property type="term" value="P:glutathione metabolic process"/>
    <property type="evidence" value="ECO:0007669"/>
    <property type="project" value="TreeGrafter"/>
</dbReference>
<dbReference type="InterPro" id="IPR005955">
    <property type="entry name" value="GST_Zeta"/>
</dbReference>
<dbReference type="SFLD" id="SFLDG00358">
    <property type="entry name" value="Main_(cytGST)"/>
    <property type="match status" value="1"/>
</dbReference>
<evidence type="ECO:0000313" key="5">
    <source>
        <dbReference type="Proteomes" id="UP000619079"/>
    </source>
</evidence>
<dbReference type="PROSITE" id="PS50404">
    <property type="entry name" value="GST_NTER"/>
    <property type="match status" value="1"/>
</dbReference>
<evidence type="ECO:0000313" key="4">
    <source>
        <dbReference type="EMBL" id="MBJ6373468.1"/>
    </source>
</evidence>
<dbReference type="InterPro" id="IPR036282">
    <property type="entry name" value="Glutathione-S-Trfase_C_sf"/>
</dbReference>
<dbReference type="SFLD" id="SFLDS00019">
    <property type="entry name" value="Glutathione_Transferase_(cytos"/>
    <property type="match status" value="1"/>
</dbReference>
<dbReference type="Gene3D" id="1.20.1050.10">
    <property type="match status" value="1"/>
</dbReference>
<dbReference type="InterPro" id="IPR034330">
    <property type="entry name" value="GST_Zeta_C"/>
</dbReference>
<dbReference type="CDD" id="cd03042">
    <property type="entry name" value="GST_N_Zeta"/>
    <property type="match status" value="1"/>
</dbReference>
<dbReference type="InterPro" id="IPR010987">
    <property type="entry name" value="Glutathione-S-Trfase_C-like"/>
</dbReference>
<dbReference type="GO" id="GO:0004364">
    <property type="term" value="F:glutathione transferase activity"/>
    <property type="evidence" value="ECO:0007669"/>
    <property type="project" value="TreeGrafter"/>
</dbReference>
<protein>
    <submittedName>
        <fullName evidence="4">Maleylacetoacetate isomerase</fullName>
        <ecNumber evidence="4">5.2.1.2</ecNumber>
    </submittedName>
</protein>
<dbReference type="Gene3D" id="3.40.30.10">
    <property type="entry name" value="Glutaredoxin"/>
    <property type="match status" value="1"/>
</dbReference>
<accession>A0A8J7LT20</accession>
<dbReference type="InterPro" id="IPR040079">
    <property type="entry name" value="Glutathione_S-Trfase"/>
</dbReference>
<dbReference type="PANTHER" id="PTHR42673">
    <property type="entry name" value="MALEYLACETOACETATE ISOMERASE"/>
    <property type="match status" value="1"/>
</dbReference>
<comment type="caution">
    <text evidence="4">The sequence shown here is derived from an EMBL/GenBank/DDBJ whole genome shotgun (WGS) entry which is preliminary data.</text>
</comment>
<dbReference type="EMBL" id="JAELVR010000014">
    <property type="protein sequence ID" value="MBJ6373468.1"/>
    <property type="molecule type" value="Genomic_DNA"/>
</dbReference>
<dbReference type="PROSITE" id="PS50405">
    <property type="entry name" value="GST_CTER"/>
    <property type="match status" value="1"/>
</dbReference>
<proteinExistence type="inferred from homology"/>
<reference evidence="4" key="1">
    <citation type="submission" date="2020-12" db="EMBL/GenBank/DDBJ databases">
        <title>Sedimentitalea sp. nov., isolated from sand in Incheon.</title>
        <authorList>
            <person name="Kim W."/>
        </authorList>
    </citation>
    <scope>NUCLEOTIDE SEQUENCE</scope>
    <source>
        <strain evidence="4">CAU 1593</strain>
    </source>
</reference>
<dbReference type="CDD" id="cd03191">
    <property type="entry name" value="GST_C_Zeta"/>
    <property type="match status" value="1"/>
</dbReference>
<sequence length="211" mass="23379">MLTLYSYWRSTTSYRVRVALNLKGLSYETVPVDLVAGAQRAPDYVVRNPSKGVPTLVLEDGTALTQSLAILDYLDHVAPDPALLPEDPLLRARVLAAGQVIALDIHPVNNLKVVSRLKSEHGLSADQGTEWMRHWMTEGFHAYQALLPDGPTYSFSDTPLLCDICLVAQLYNAHRWGVDMTPFARLLEIEKQALTLPAFDAARPENQPDAT</sequence>
<dbReference type="SUPFAM" id="SSF47616">
    <property type="entry name" value="GST C-terminal domain-like"/>
    <property type="match status" value="1"/>
</dbReference>
<dbReference type="SUPFAM" id="SSF52833">
    <property type="entry name" value="Thioredoxin-like"/>
    <property type="match status" value="1"/>
</dbReference>
<dbReference type="Proteomes" id="UP000619079">
    <property type="component" value="Unassembled WGS sequence"/>
</dbReference>
<feature type="domain" description="GST N-terminal" evidence="2">
    <location>
        <begin position="1"/>
        <end position="82"/>
    </location>
</feature>